<dbReference type="InterPro" id="IPR056884">
    <property type="entry name" value="NPHP3-like_N"/>
</dbReference>
<feature type="compositionally biased region" description="Basic and acidic residues" evidence="2">
    <location>
        <begin position="1537"/>
        <end position="1557"/>
    </location>
</feature>
<sequence length="1632" mass="185105">MSLERQRRNSTMNKPEASSPTKKRKGRNDDLQKEIREIWFDKEDGVMTHIEWLEDNASADPEAKKKKAKIDSTSKKTTANQKVPEVNFDDVMRVLENKPKDNKHLKSHERLRNIFTSVLKCVDTLGRKVADGASIAFAPAPACFSALSFVIQFWIKYENMFENIAELLERCYTFLSRFHSYKNNMTLPLQLVACKLLHHIVKVCRYSVEIWTSKRKAWSALLKDGFLGESDVKDLMAKMEQLVHDELALLVAESFSHLIEIGKTIAGEEAQRKGVADAQAWKRAISESLWMGEEGNEPKPVWKNAKREIEKTLIQGTGQWIQDNQQFRAWVKTQDTPSSPASSNSVLVLKGKGNSGKTRLVANIINQFEVSTPRPVVGYFFHQRDSKRPLSRNKLRSTISRSLLWQFATSRDALTRSMARASAKMGYNPDYIDIWRQLFLDLDPAEMLKSNYYIIIDGLDNDIGSVIPLIYEITRLGRVRVLLTAKDDVVTSFSNKQAFPFSTVELLGNHNSNLADIGKFISEGLDSMDALKDDGSTSVKHWRKRIRDELEKRTKGDYIWISTILSSLARADRATEFSDVLKNIQVTRAEQIQEEIVRLNKDLSDANIEDLNRIILWVTAAQELPTVGEMNAVLFLEFGPGSFIPLQQRLGPLLELNNAGRVNFKSPEIKNIIPPPKPTLGHNDGAKFGAGDTAKSSANTETVHRFLEYVCPRREYDKASLETFLWENSTPSKSSGIHYDEANSHMCVALICLKFLTSKKNKATEELRTYAGTHLCYHLKKTKLPQDDQTTQAANVDHTLIMQAVALLVKLFTDNDSIDSLFWTRAEHMSQHLWSKGEGEWLKRNRRRWLYTSEGVNELVRWFTNPVVAEEMKDMKNITKDQKDLVRDFIQKKDHRHKILLEPVAKRLAHHLLFEDIFTSREECTAVYFLHGYVSRLSLKTDTKKMTPCYQDRADMLLEEMLRIEEWAIPIFGPSKVAKSPSWHIQIATTIRSMCANDDEVKTGKEQKARIKKVEELDPENLMASHLVVSRLRDYVPDEDPEATKLKRKNAITVLEDAVKVIERINTAQLGWFDSISRSILATSIYLELGDLYWDDGDPSLAPASYRKSLKYSSTRYSNYLVILERYQEKEKWSEVIDFITTLNEQANPEHLARYLDRFIHEFLAVGIFQRIASKAAEKTGTESWEVIETPFDLAIKEARKSPADLFHAHKAYISIVQRSSNKEAMQDSVIHHCKEALACGVLQAESGSGVLYHDIFAIVDTLAHIYLNKAVALLEEAHKKMGKPAGQKSTAGTASPPETPRKTNEALGGSKLMPEVKRLLDDATVYALEMKSMIQDTDVWMNTGVYCCLAWYQLKLGDPAAAQKAVEEVMAAALGLLSDDDPSNDWFAFLHLGRVLNTIQDRKNARAAWEMLTILQPDTDELLFSCYGCSERFAISQGDRICMDCCGQICLHSKCHDTLPYASTLEKVKTGGCYKHHHFITISTDENQAKAAKHGKIRIDTEEITLEVWKDRLMKQYVLEGVDVGVKGQSPAYIRKRTESIPERDESPTRGPRGEETNSGNPEFRPKGEGTHKSGTEHNSPMPSRRGPPTPRRGPLTPRRGPLTPRRRGPETSESKQRKWASTFGPGTSGS</sequence>
<dbReference type="OrthoDB" id="2913095at2759"/>
<keyword evidence="3" id="KW-1133">Transmembrane helix</keyword>
<organism evidence="6 7">
    <name type="scientific">Melanomma pulvis-pyrius CBS 109.77</name>
    <dbReference type="NCBI Taxonomy" id="1314802"/>
    <lineage>
        <taxon>Eukaryota</taxon>
        <taxon>Fungi</taxon>
        <taxon>Dikarya</taxon>
        <taxon>Ascomycota</taxon>
        <taxon>Pezizomycotina</taxon>
        <taxon>Dothideomycetes</taxon>
        <taxon>Pleosporomycetidae</taxon>
        <taxon>Pleosporales</taxon>
        <taxon>Melanommataceae</taxon>
        <taxon>Melanomma</taxon>
    </lineage>
</organism>
<dbReference type="SUPFAM" id="SSF48452">
    <property type="entry name" value="TPR-like"/>
    <property type="match status" value="1"/>
</dbReference>
<feature type="compositionally biased region" description="Basic and acidic residues" evidence="2">
    <location>
        <begin position="1609"/>
        <end position="1618"/>
    </location>
</feature>
<feature type="compositionally biased region" description="Polar residues" evidence="2">
    <location>
        <begin position="9"/>
        <end position="20"/>
    </location>
</feature>
<keyword evidence="7" id="KW-1185">Reference proteome</keyword>
<dbReference type="PANTHER" id="PTHR10039">
    <property type="entry name" value="AMELOGENIN"/>
    <property type="match status" value="1"/>
</dbReference>
<reference evidence="6" key="1">
    <citation type="journal article" date="2020" name="Stud. Mycol.">
        <title>101 Dothideomycetes genomes: a test case for predicting lifestyles and emergence of pathogens.</title>
        <authorList>
            <person name="Haridas S."/>
            <person name="Albert R."/>
            <person name="Binder M."/>
            <person name="Bloem J."/>
            <person name="Labutti K."/>
            <person name="Salamov A."/>
            <person name="Andreopoulos B."/>
            <person name="Baker S."/>
            <person name="Barry K."/>
            <person name="Bills G."/>
            <person name="Bluhm B."/>
            <person name="Cannon C."/>
            <person name="Castanera R."/>
            <person name="Culley D."/>
            <person name="Daum C."/>
            <person name="Ezra D."/>
            <person name="Gonzalez J."/>
            <person name="Henrissat B."/>
            <person name="Kuo A."/>
            <person name="Liang C."/>
            <person name="Lipzen A."/>
            <person name="Lutzoni F."/>
            <person name="Magnuson J."/>
            <person name="Mondo S."/>
            <person name="Nolan M."/>
            <person name="Ohm R."/>
            <person name="Pangilinan J."/>
            <person name="Park H.-J."/>
            <person name="Ramirez L."/>
            <person name="Alfaro M."/>
            <person name="Sun H."/>
            <person name="Tritt A."/>
            <person name="Yoshinaga Y."/>
            <person name="Zwiers L.-H."/>
            <person name="Turgeon B."/>
            <person name="Goodwin S."/>
            <person name="Spatafora J."/>
            <person name="Crous P."/>
            <person name="Grigoriev I."/>
        </authorList>
    </citation>
    <scope>NUCLEOTIDE SEQUENCE</scope>
    <source>
        <strain evidence="6">CBS 109.77</strain>
    </source>
</reference>
<feature type="compositionally biased region" description="Low complexity" evidence="2">
    <location>
        <begin position="1594"/>
        <end position="1605"/>
    </location>
</feature>
<feature type="region of interest" description="Disordered" evidence="2">
    <location>
        <begin position="1"/>
        <end position="31"/>
    </location>
</feature>
<name>A0A6A6WZZ3_9PLEO</name>
<keyword evidence="1" id="KW-0677">Repeat</keyword>
<evidence type="ECO:0000256" key="3">
    <source>
        <dbReference type="SAM" id="Phobius"/>
    </source>
</evidence>
<evidence type="ECO:0000313" key="7">
    <source>
        <dbReference type="Proteomes" id="UP000799757"/>
    </source>
</evidence>
<proteinExistence type="predicted"/>
<evidence type="ECO:0000313" key="6">
    <source>
        <dbReference type="EMBL" id="KAF2789800.1"/>
    </source>
</evidence>
<dbReference type="EMBL" id="MU002112">
    <property type="protein sequence ID" value="KAF2789800.1"/>
    <property type="molecule type" value="Genomic_DNA"/>
</dbReference>
<feature type="domain" description="Fungal STAND N-terminal Goodbye" evidence="4">
    <location>
        <begin position="73"/>
        <end position="181"/>
    </location>
</feature>
<keyword evidence="3" id="KW-0472">Membrane</keyword>
<dbReference type="Proteomes" id="UP000799757">
    <property type="component" value="Unassembled WGS sequence"/>
</dbReference>
<dbReference type="InterPro" id="IPR011990">
    <property type="entry name" value="TPR-like_helical_dom_sf"/>
</dbReference>
<evidence type="ECO:0000256" key="2">
    <source>
        <dbReference type="SAM" id="MobiDB-lite"/>
    </source>
</evidence>
<dbReference type="Gene3D" id="1.25.40.10">
    <property type="entry name" value="Tetratricopeptide repeat domain"/>
    <property type="match status" value="1"/>
</dbReference>
<accession>A0A6A6WZZ3</accession>
<dbReference type="InterPro" id="IPR031350">
    <property type="entry name" value="Goodbye_dom"/>
</dbReference>
<dbReference type="Pfam" id="PF17109">
    <property type="entry name" value="Goodbye"/>
    <property type="match status" value="1"/>
</dbReference>
<protein>
    <submittedName>
        <fullName evidence="6">Uncharacterized protein</fullName>
    </submittedName>
</protein>
<dbReference type="Pfam" id="PF24883">
    <property type="entry name" value="NPHP3_N"/>
    <property type="match status" value="1"/>
</dbReference>
<evidence type="ECO:0000256" key="1">
    <source>
        <dbReference type="ARBA" id="ARBA00022737"/>
    </source>
</evidence>
<feature type="transmembrane region" description="Helical" evidence="3">
    <location>
        <begin position="135"/>
        <end position="155"/>
    </location>
</feature>
<feature type="compositionally biased region" description="Basic and acidic residues" evidence="2">
    <location>
        <begin position="1565"/>
        <end position="1577"/>
    </location>
</feature>
<gene>
    <name evidence="6" type="ORF">K505DRAFT_420234</name>
</gene>
<evidence type="ECO:0000259" key="5">
    <source>
        <dbReference type="Pfam" id="PF24883"/>
    </source>
</evidence>
<feature type="region of interest" description="Disordered" evidence="2">
    <location>
        <begin position="1283"/>
        <end position="1309"/>
    </location>
</feature>
<feature type="domain" description="Nephrocystin 3-like N-terminal" evidence="5">
    <location>
        <begin position="316"/>
        <end position="461"/>
    </location>
</feature>
<evidence type="ECO:0000259" key="4">
    <source>
        <dbReference type="Pfam" id="PF17109"/>
    </source>
</evidence>
<feature type="region of interest" description="Disordered" evidence="2">
    <location>
        <begin position="1534"/>
        <end position="1632"/>
    </location>
</feature>
<dbReference type="PANTHER" id="PTHR10039:SF17">
    <property type="entry name" value="FUNGAL STAND N-TERMINAL GOODBYE DOMAIN-CONTAINING PROTEIN-RELATED"/>
    <property type="match status" value="1"/>
</dbReference>
<keyword evidence="3" id="KW-0812">Transmembrane</keyword>